<proteinExistence type="predicted"/>
<evidence type="ECO:0000313" key="2">
    <source>
        <dbReference type="Proteomes" id="UP001152321"/>
    </source>
</evidence>
<reference evidence="1" key="1">
    <citation type="submission" date="2022-08" db="EMBL/GenBank/DDBJ databases">
        <title>Novel Bdellovibrio Species Isolated from Svalbard: Designation Bdellovibrio svalbardensis.</title>
        <authorList>
            <person name="Mitchell R.J."/>
            <person name="Choi S.Y."/>
        </authorList>
    </citation>
    <scope>NUCLEOTIDE SEQUENCE</scope>
    <source>
        <strain evidence="1">PAP01</strain>
    </source>
</reference>
<dbReference type="Proteomes" id="UP001152321">
    <property type="component" value="Unassembled WGS sequence"/>
</dbReference>
<dbReference type="EMBL" id="JANRMI010000001">
    <property type="protein sequence ID" value="MDG0815350.1"/>
    <property type="molecule type" value="Genomic_DNA"/>
</dbReference>
<comment type="caution">
    <text evidence="1">The sequence shown here is derived from an EMBL/GenBank/DDBJ whole genome shotgun (WGS) entry which is preliminary data.</text>
</comment>
<organism evidence="1 2">
    <name type="scientific">Bdellovibrio svalbardensis</name>
    <dbReference type="NCBI Taxonomy" id="2972972"/>
    <lineage>
        <taxon>Bacteria</taxon>
        <taxon>Pseudomonadati</taxon>
        <taxon>Bdellovibrionota</taxon>
        <taxon>Bdellovibrionia</taxon>
        <taxon>Bdellovibrionales</taxon>
        <taxon>Pseudobdellovibrionaceae</taxon>
        <taxon>Bdellovibrio</taxon>
    </lineage>
</organism>
<accession>A0ABT6DET4</accession>
<keyword evidence="2" id="KW-1185">Reference proteome</keyword>
<gene>
    <name evidence="1" type="ORF">NWE73_03185</name>
</gene>
<name>A0ABT6DET4_9BACT</name>
<sequence>MPGGKVTSAKDVQLSEPKSPFEKIKAVNADRAWLSSKTGNTISYLSECGGPGDMSLQAIENESLSAMNKLQTVSSETLIYNGREARQSISKGELDGVPVQMALLIFKKNGCTYTMTYGGLQKQFPMELNDFEKFKVDFKAP</sequence>
<dbReference type="Gene3D" id="3.40.1000.10">
    <property type="entry name" value="Mog1/PsbP, alpha/beta/alpha sandwich"/>
    <property type="match status" value="1"/>
</dbReference>
<protein>
    <submittedName>
        <fullName evidence="1">Uncharacterized protein</fullName>
    </submittedName>
</protein>
<evidence type="ECO:0000313" key="1">
    <source>
        <dbReference type="EMBL" id="MDG0815350.1"/>
    </source>
</evidence>